<dbReference type="AlphaFoldDB" id="A0AAW1SWC0"/>
<proteinExistence type="predicted"/>
<feature type="region of interest" description="Disordered" evidence="1">
    <location>
        <begin position="51"/>
        <end position="72"/>
    </location>
</feature>
<gene>
    <name evidence="2" type="ORF">WJX84_002953</name>
</gene>
<evidence type="ECO:0000313" key="3">
    <source>
        <dbReference type="Proteomes" id="UP001485043"/>
    </source>
</evidence>
<dbReference type="EMBL" id="JALJOV010000859">
    <property type="protein sequence ID" value="KAK9859862.1"/>
    <property type="molecule type" value="Genomic_DNA"/>
</dbReference>
<feature type="compositionally biased region" description="Polar residues" evidence="1">
    <location>
        <begin position="51"/>
        <end position="66"/>
    </location>
</feature>
<protein>
    <submittedName>
        <fullName evidence="2">Uncharacterized protein</fullName>
    </submittedName>
</protein>
<evidence type="ECO:0000313" key="2">
    <source>
        <dbReference type="EMBL" id="KAK9859862.1"/>
    </source>
</evidence>
<comment type="caution">
    <text evidence="2">The sequence shown here is derived from an EMBL/GenBank/DDBJ whole genome shotgun (WGS) entry which is preliminary data.</text>
</comment>
<evidence type="ECO:0000256" key="1">
    <source>
        <dbReference type="SAM" id="MobiDB-lite"/>
    </source>
</evidence>
<reference evidence="2 3" key="1">
    <citation type="journal article" date="2024" name="Nat. Commun.">
        <title>Phylogenomics reveals the evolutionary origins of lichenization in chlorophyte algae.</title>
        <authorList>
            <person name="Puginier C."/>
            <person name="Libourel C."/>
            <person name="Otte J."/>
            <person name="Skaloud P."/>
            <person name="Haon M."/>
            <person name="Grisel S."/>
            <person name="Petersen M."/>
            <person name="Berrin J.G."/>
            <person name="Delaux P.M."/>
            <person name="Dal Grande F."/>
            <person name="Keller J."/>
        </authorList>
    </citation>
    <scope>NUCLEOTIDE SEQUENCE [LARGE SCALE GENOMIC DNA]</scope>
    <source>
        <strain evidence="2 3">SAG 2523</strain>
    </source>
</reference>
<keyword evidence="3" id="KW-1185">Reference proteome</keyword>
<dbReference type="Proteomes" id="UP001485043">
    <property type="component" value="Unassembled WGS sequence"/>
</dbReference>
<name>A0AAW1SWC0_9CHLO</name>
<accession>A0AAW1SWC0</accession>
<sequence>MATSRLDPHSHTYRSVGALQRAAELFDNNVEVHRTAHDGQAPSRLQLQQFGRESTRGVSSGQGQKRSQPDACTLPSSVAKHQRKLSQPFSPALAILAAVARLHIEQAVPHRVTRARQQLSKRPVKPITGRLTSRLDQTSMAQTPMQIKRQKFIRPRDGRAELRGGWLQMPYWQHKPLRLGFRADCM</sequence>
<organism evidence="2 3">
    <name type="scientific">Apatococcus fuscideae</name>
    <dbReference type="NCBI Taxonomy" id="2026836"/>
    <lineage>
        <taxon>Eukaryota</taxon>
        <taxon>Viridiplantae</taxon>
        <taxon>Chlorophyta</taxon>
        <taxon>core chlorophytes</taxon>
        <taxon>Trebouxiophyceae</taxon>
        <taxon>Chlorellales</taxon>
        <taxon>Chlorellaceae</taxon>
        <taxon>Apatococcus</taxon>
    </lineage>
</organism>